<protein>
    <submittedName>
        <fullName evidence="6">Methyltransferase domain-containing protein</fullName>
    </submittedName>
</protein>
<reference evidence="6 7" key="1">
    <citation type="submission" date="2016-10" db="EMBL/GenBank/DDBJ databases">
        <authorList>
            <person name="de Groot N.N."/>
        </authorList>
    </citation>
    <scope>NUCLEOTIDE SEQUENCE [LARGE SCALE GENOMIC DNA]</scope>
    <source>
        <strain evidence="6 7">CGMCC 1.8925</strain>
    </source>
</reference>
<dbReference type="PANTHER" id="PTHR43317">
    <property type="entry name" value="THERMOSPERMINE SYNTHASE ACAULIS5"/>
    <property type="match status" value="1"/>
</dbReference>
<dbReference type="InterPro" id="IPR030374">
    <property type="entry name" value="PABS"/>
</dbReference>
<dbReference type="Pfam" id="PF01564">
    <property type="entry name" value="Spermine_synth"/>
    <property type="match status" value="1"/>
</dbReference>
<accession>A0A1G5FAN6</accession>
<evidence type="ECO:0000259" key="5">
    <source>
        <dbReference type="PROSITE" id="PS51006"/>
    </source>
</evidence>
<dbReference type="GO" id="GO:0006596">
    <property type="term" value="P:polyamine biosynthetic process"/>
    <property type="evidence" value="ECO:0007669"/>
    <property type="project" value="UniProtKB-UniRule"/>
</dbReference>
<evidence type="ECO:0000313" key="7">
    <source>
        <dbReference type="Proteomes" id="UP000199502"/>
    </source>
</evidence>
<dbReference type="EMBL" id="FMVT01000004">
    <property type="protein sequence ID" value="SCY36306.1"/>
    <property type="molecule type" value="Genomic_DNA"/>
</dbReference>
<feature type="domain" description="PABS" evidence="5">
    <location>
        <begin position="1"/>
        <end position="224"/>
    </location>
</feature>
<keyword evidence="7" id="KW-1185">Reference proteome</keyword>
<organism evidence="6 7">
    <name type="scientific">Paracoccus tibetensis</name>
    <dbReference type="NCBI Taxonomy" id="336292"/>
    <lineage>
        <taxon>Bacteria</taxon>
        <taxon>Pseudomonadati</taxon>
        <taxon>Pseudomonadota</taxon>
        <taxon>Alphaproteobacteria</taxon>
        <taxon>Rhodobacterales</taxon>
        <taxon>Paracoccaceae</taxon>
        <taxon>Paracoccus</taxon>
    </lineage>
</organism>
<evidence type="ECO:0000256" key="2">
    <source>
        <dbReference type="ARBA" id="ARBA00022679"/>
    </source>
</evidence>
<keyword evidence="2 4" id="KW-0808">Transferase</keyword>
<name>A0A1G5FAN6_9RHOB</name>
<dbReference type="Proteomes" id="UP000199502">
    <property type="component" value="Unassembled WGS sequence"/>
</dbReference>
<dbReference type="GO" id="GO:0032259">
    <property type="term" value="P:methylation"/>
    <property type="evidence" value="ECO:0007669"/>
    <property type="project" value="UniProtKB-KW"/>
</dbReference>
<dbReference type="PANTHER" id="PTHR43317:SF3">
    <property type="entry name" value="BLR2883 PROTEIN"/>
    <property type="match status" value="1"/>
</dbReference>
<proteinExistence type="inferred from homology"/>
<feature type="active site" description="Proton acceptor" evidence="4">
    <location>
        <position position="143"/>
    </location>
</feature>
<keyword evidence="6" id="KW-0489">Methyltransferase</keyword>
<sequence length="224" mass="24009">MLPWTELASADAPGGDRLRLLRRGDEFSIRLSGGNELMNSRLGHSEEELARLALARLQGRAAAQVLIGGLGMGFTLRAALPLLTPAARVTVSEIVPELADWARAHMEDVFAGSLDDPRVELRLDDVAALIRQAEGAYDAILLDVDNGPDGLTRPSNDALYTEAGLRAARRALAPGGVLAVWSASPAPAFTARLARCGFDAETRTVRASGSRRGNRHVIWIARRA</sequence>
<dbReference type="RefSeq" id="WP_090741586.1">
    <property type="nucleotide sequence ID" value="NZ_FMVT01000004.1"/>
</dbReference>
<evidence type="ECO:0000313" key="6">
    <source>
        <dbReference type="EMBL" id="SCY36306.1"/>
    </source>
</evidence>
<dbReference type="InterPro" id="IPR029063">
    <property type="entry name" value="SAM-dependent_MTases_sf"/>
</dbReference>
<gene>
    <name evidence="6" type="ORF">SAMN05660710_01333</name>
</gene>
<dbReference type="Gene3D" id="3.40.50.150">
    <property type="entry name" value="Vaccinia Virus protein VP39"/>
    <property type="match status" value="1"/>
</dbReference>
<evidence type="ECO:0000256" key="3">
    <source>
        <dbReference type="ARBA" id="ARBA00023115"/>
    </source>
</evidence>
<keyword evidence="3 4" id="KW-0620">Polyamine biosynthesis</keyword>
<dbReference type="SUPFAM" id="SSF53335">
    <property type="entry name" value="S-adenosyl-L-methionine-dependent methyltransferases"/>
    <property type="match status" value="1"/>
</dbReference>
<dbReference type="GO" id="GO:0008168">
    <property type="term" value="F:methyltransferase activity"/>
    <property type="evidence" value="ECO:0007669"/>
    <property type="project" value="UniProtKB-KW"/>
</dbReference>
<evidence type="ECO:0000256" key="4">
    <source>
        <dbReference type="PROSITE-ProRule" id="PRU00354"/>
    </source>
</evidence>
<evidence type="ECO:0000256" key="1">
    <source>
        <dbReference type="ARBA" id="ARBA00007867"/>
    </source>
</evidence>
<dbReference type="STRING" id="336292.SAMN05660710_01333"/>
<comment type="similarity">
    <text evidence="1">Belongs to the spermidine/spermine synthase family.</text>
</comment>
<dbReference type="AlphaFoldDB" id="A0A1G5FAN6"/>
<dbReference type="CDD" id="cd02440">
    <property type="entry name" value="AdoMet_MTases"/>
    <property type="match status" value="1"/>
</dbReference>
<dbReference type="OrthoDB" id="9793351at2"/>
<dbReference type="PROSITE" id="PS51006">
    <property type="entry name" value="PABS_2"/>
    <property type="match status" value="1"/>
</dbReference>